<reference evidence="3" key="1">
    <citation type="submission" date="2017-01" db="EMBL/GenBank/DDBJ databases">
        <authorList>
            <person name="Varghese N."/>
            <person name="Submissions S."/>
        </authorList>
    </citation>
    <scope>NUCLEOTIDE SEQUENCE [LARGE SCALE GENOMIC DNA]</scope>
    <source>
        <strain evidence="3">DSM 46698</strain>
    </source>
</reference>
<dbReference type="InterPro" id="IPR041726">
    <property type="entry name" value="ACAD10_11_N"/>
</dbReference>
<evidence type="ECO:0000259" key="1">
    <source>
        <dbReference type="Pfam" id="PF01636"/>
    </source>
</evidence>
<gene>
    <name evidence="2" type="ORF">SAMN05421761_10439</name>
</gene>
<feature type="domain" description="Aminoglycoside phosphotransferase" evidence="1">
    <location>
        <begin position="27"/>
        <end position="258"/>
    </location>
</feature>
<dbReference type="OrthoDB" id="3806873at2"/>
<dbReference type="PANTHER" id="PTHR47829">
    <property type="entry name" value="HYDROLASE, PUTATIVE (AFU_ORTHOLOGUE AFUA_1G12880)-RELATED"/>
    <property type="match status" value="1"/>
</dbReference>
<dbReference type="InterPro" id="IPR052898">
    <property type="entry name" value="ACAD10-like"/>
</dbReference>
<dbReference type="GO" id="GO:0004672">
    <property type="term" value="F:protein kinase activity"/>
    <property type="evidence" value="ECO:0007669"/>
    <property type="project" value="InterPro"/>
</dbReference>
<dbReference type="AlphaFoldDB" id="A0A1N7LQW7"/>
<keyword evidence="3" id="KW-1185">Reference proteome</keyword>
<dbReference type="Pfam" id="PF01636">
    <property type="entry name" value="APH"/>
    <property type="match status" value="1"/>
</dbReference>
<proteinExistence type="predicted"/>
<accession>A0A1N7LQW7</accession>
<dbReference type="PROSITE" id="PS00108">
    <property type="entry name" value="PROTEIN_KINASE_ST"/>
    <property type="match status" value="1"/>
</dbReference>
<dbReference type="InterPro" id="IPR011009">
    <property type="entry name" value="Kinase-like_dom_sf"/>
</dbReference>
<dbReference type="STRING" id="529505.SAMN05421761_10439"/>
<dbReference type="SUPFAM" id="SSF56112">
    <property type="entry name" value="Protein kinase-like (PK-like)"/>
    <property type="match status" value="1"/>
</dbReference>
<organism evidence="2 3">
    <name type="scientific">Belliella pelovolcani</name>
    <dbReference type="NCBI Taxonomy" id="529505"/>
    <lineage>
        <taxon>Bacteria</taxon>
        <taxon>Pseudomonadati</taxon>
        <taxon>Bacteroidota</taxon>
        <taxon>Cytophagia</taxon>
        <taxon>Cytophagales</taxon>
        <taxon>Cyclobacteriaceae</taxon>
        <taxon>Belliella</taxon>
    </lineage>
</organism>
<dbReference type="RefSeq" id="WP_076499570.1">
    <property type="nucleotide sequence ID" value="NZ_FTOP01000004.1"/>
</dbReference>
<name>A0A1N7LQW7_9BACT</name>
<evidence type="ECO:0000313" key="2">
    <source>
        <dbReference type="EMBL" id="SIS76101.1"/>
    </source>
</evidence>
<keyword evidence="2" id="KW-0808">Transferase</keyword>
<dbReference type="InterPro" id="IPR002575">
    <property type="entry name" value="Aminoglycoside_PTrfase"/>
</dbReference>
<dbReference type="CDD" id="cd05154">
    <property type="entry name" value="ACAD10_11_N-like"/>
    <property type="match status" value="1"/>
</dbReference>
<dbReference type="Gene3D" id="3.30.200.20">
    <property type="entry name" value="Phosphorylase Kinase, domain 1"/>
    <property type="match status" value="1"/>
</dbReference>
<dbReference type="Gene3D" id="3.90.1200.10">
    <property type="match status" value="1"/>
</dbReference>
<sequence length="342" mass="38906">MNPEDLKIKLIPYFKEQLGSSFEIQEIIPFNGGFSNLTYLIQTNQGEMVLRRPPMGKKISKAHDMTREFHVLKSLEKAGYTKIPKAMLSCEDETIMGAPFFIMEKVEGLILRNKIPVGVKLEKDFFSQLSKNSLDSLIELHELELEHSGLASLGKPDGYVERQVMGWTDRYQKAKTDEVQTMELASEWLKANHPSESSVGFIHNDFKYDNIVLKSTQEPHIEAILDWEMATVGDPLMDLGTTLAYWAEPNDPDILKNFNLTHAPGNFTRKEVIAYYGKSTGRNMRDMLFYYVFGIFKVGVIAQQIYQRYQQGFAQDPRFAALIHAVKACGFLSTNAIKTGKI</sequence>
<dbReference type="Proteomes" id="UP000186026">
    <property type="component" value="Unassembled WGS sequence"/>
</dbReference>
<dbReference type="PANTHER" id="PTHR47829:SF1">
    <property type="entry name" value="HAD FAMILY PHOSPHATASE"/>
    <property type="match status" value="1"/>
</dbReference>
<dbReference type="EMBL" id="FTOP01000004">
    <property type="protein sequence ID" value="SIS76101.1"/>
    <property type="molecule type" value="Genomic_DNA"/>
</dbReference>
<dbReference type="InterPro" id="IPR008271">
    <property type="entry name" value="Ser/Thr_kinase_AS"/>
</dbReference>
<keyword evidence="2" id="KW-0418">Kinase</keyword>
<protein>
    <submittedName>
        <fullName evidence="2">Predicted kinase, aminoglycoside phosphotransferase (APT) family</fullName>
    </submittedName>
</protein>
<evidence type="ECO:0000313" key="3">
    <source>
        <dbReference type="Proteomes" id="UP000186026"/>
    </source>
</evidence>